<dbReference type="InterPro" id="IPR036291">
    <property type="entry name" value="NAD(P)-bd_dom_sf"/>
</dbReference>
<dbReference type="AlphaFoldDB" id="A0A8J6L4Z4"/>
<dbReference type="PANTHER" id="PTHR43115">
    <property type="entry name" value="DEHYDROGENASE/REDUCTASE SDR FAMILY MEMBER 11"/>
    <property type="match status" value="1"/>
</dbReference>
<dbReference type="PRINTS" id="PR00080">
    <property type="entry name" value="SDRFAMILY"/>
</dbReference>
<dbReference type="Proteomes" id="UP000710432">
    <property type="component" value="Unassembled WGS sequence"/>
</dbReference>
<accession>A0A8J6L4Z4</accession>
<protein>
    <recommendedName>
        <fullName evidence="10">Dehydrogenase/reductase SDR family member 11</fullName>
        <ecNumber evidence="3">1.1.1.270</ecNumber>
        <ecNumber evidence="4">1.1.1.62</ecNumber>
    </recommendedName>
    <alternativeName>
        <fullName evidence="11">17-beta-hydroxysteroid dehydrogenase</fullName>
    </alternativeName>
    <alternativeName>
        <fullName evidence="12">3-beta-hydroxysteroid 3-dehydrogenase</fullName>
    </alternativeName>
    <alternativeName>
        <fullName evidence="14">Estradiol 17-beta-dehydrogenase</fullName>
    </alternativeName>
    <alternativeName>
        <fullName evidence="13">Short-chain dehydrogenase/reductase family 24C member 1</fullName>
    </alternativeName>
</protein>
<evidence type="ECO:0000256" key="5">
    <source>
        <dbReference type="ARBA" id="ARBA00037929"/>
    </source>
</evidence>
<gene>
    <name evidence="17" type="ORF">LTLLF_138420</name>
</gene>
<dbReference type="GO" id="GO:0004303">
    <property type="term" value="F:estradiol 17-beta-dehydrogenase [NAD(P)+] activity"/>
    <property type="evidence" value="ECO:0007669"/>
    <property type="project" value="UniProtKB-EC"/>
</dbReference>
<comment type="catalytic activity">
    <reaction evidence="8">
        <text>a 3beta-hydroxysteroid + NADP(+) = a 3-oxosteroid + NADPH + H(+)</text>
        <dbReference type="Rhea" id="RHEA:34787"/>
        <dbReference type="ChEBI" id="CHEBI:15378"/>
        <dbReference type="ChEBI" id="CHEBI:36836"/>
        <dbReference type="ChEBI" id="CHEBI:47788"/>
        <dbReference type="ChEBI" id="CHEBI:57783"/>
        <dbReference type="ChEBI" id="CHEBI:58349"/>
        <dbReference type="EC" id="1.1.1.270"/>
    </reaction>
</comment>
<evidence type="ECO:0000256" key="7">
    <source>
        <dbReference type="ARBA" id="ARBA00048906"/>
    </source>
</evidence>
<evidence type="ECO:0000256" key="8">
    <source>
        <dbReference type="ARBA" id="ARBA00052853"/>
    </source>
</evidence>
<proteinExistence type="inferred from homology"/>
<comment type="catalytic activity">
    <reaction evidence="7">
        <text>17beta-estradiol + NADP(+) = estrone + NADPH + H(+)</text>
        <dbReference type="Rhea" id="RHEA:24616"/>
        <dbReference type="ChEBI" id="CHEBI:15378"/>
        <dbReference type="ChEBI" id="CHEBI:16469"/>
        <dbReference type="ChEBI" id="CHEBI:17263"/>
        <dbReference type="ChEBI" id="CHEBI:57783"/>
        <dbReference type="ChEBI" id="CHEBI:58349"/>
        <dbReference type="EC" id="1.1.1.62"/>
    </reaction>
</comment>
<dbReference type="PRINTS" id="PR00081">
    <property type="entry name" value="GDHRDH"/>
</dbReference>
<dbReference type="PANTHER" id="PTHR43115:SF4">
    <property type="entry name" value="DEHYDROGENASE_REDUCTASE SDR FAMILY MEMBER 11"/>
    <property type="match status" value="1"/>
</dbReference>
<sequence>MARAGMERWRDRLALVTGASGGIGAAVARALVQQGLKVVGCARTVGNIEELAAECKSAGYPGTLIPYRCDLSNEEDILSMFSAVRSQHHGVDICINNAGMARPDTLLSGSTSGWKDMFNVNVLALSICTREAYQSMKERNVDDGHIININSMCGHRVPPQSVIHFYSATKYAVTALTEGLRQELLEAQTHIRATCISPGLVETRFAFKLHDKDPERAAATYEDIKCLKPEDVAEAVIYVLSTPPHVQLLKTARQISLISHLRRQPRLQTPAKTSNTSGHRTPQDFKPQTPAISDTRDPSTYTTKIIGYIRDPLTPNSQQEAVMKDRATPLFLTL</sequence>
<dbReference type="EC" id="1.1.1.62" evidence="4"/>
<keyword evidence="2" id="KW-0560">Oxidoreductase</keyword>
<evidence type="ECO:0000256" key="4">
    <source>
        <dbReference type="ARBA" id="ARBA00024072"/>
    </source>
</evidence>
<evidence type="ECO:0000256" key="10">
    <source>
        <dbReference type="ARBA" id="ARBA00069606"/>
    </source>
</evidence>
<evidence type="ECO:0000256" key="15">
    <source>
        <dbReference type="RuleBase" id="RU000363"/>
    </source>
</evidence>
<evidence type="ECO:0000256" key="13">
    <source>
        <dbReference type="ARBA" id="ARBA00078009"/>
    </source>
</evidence>
<evidence type="ECO:0000313" key="18">
    <source>
        <dbReference type="Proteomes" id="UP000710432"/>
    </source>
</evidence>
<dbReference type="InterPro" id="IPR002347">
    <property type="entry name" value="SDR_fam"/>
</dbReference>
<evidence type="ECO:0000256" key="16">
    <source>
        <dbReference type="SAM" id="MobiDB-lite"/>
    </source>
</evidence>
<evidence type="ECO:0000256" key="12">
    <source>
        <dbReference type="ARBA" id="ARBA00077379"/>
    </source>
</evidence>
<evidence type="ECO:0000256" key="14">
    <source>
        <dbReference type="ARBA" id="ARBA00078574"/>
    </source>
</evidence>
<feature type="compositionally biased region" description="Polar residues" evidence="16">
    <location>
        <begin position="266"/>
        <end position="280"/>
    </location>
</feature>
<comment type="function">
    <text evidence="9">Catalyzes the conversion of the 17-keto group of estrone, 4- and 5-androstenes and 5-alpha-androstanes into their 17-beta-hydroxyl metabolites and the conversion of the 3-keto group of 3-, 3,17- and 3,20- diketosteroids into their 3-hydroxyl metabolites. Exhibits reductive 3-beta-hydroxysteroid dehydrogenase activity toward 5-beta-androstanes, 5-beta-pregnanes, 4-pregnenes and bile acids. May also reduce endogenous and exogenous alpha-dicarbonyl compounds and xenobiotic alicyclic ketones.</text>
</comment>
<evidence type="ECO:0000256" key="6">
    <source>
        <dbReference type="ARBA" id="ARBA00048022"/>
    </source>
</evidence>
<feature type="region of interest" description="Disordered" evidence="16">
    <location>
        <begin position="266"/>
        <end position="299"/>
    </location>
</feature>
<dbReference type="Pfam" id="PF00106">
    <property type="entry name" value="adh_short"/>
    <property type="match status" value="1"/>
</dbReference>
<evidence type="ECO:0000256" key="1">
    <source>
        <dbReference type="ARBA" id="ARBA00006484"/>
    </source>
</evidence>
<name>A0A8J6L4Z4_MICOH</name>
<evidence type="ECO:0000256" key="2">
    <source>
        <dbReference type="ARBA" id="ARBA00023002"/>
    </source>
</evidence>
<dbReference type="EMBL" id="JAATJU010021391">
    <property type="protein sequence ID" value="KAH0513832.1"/>
    <property type="molecule type" value="Genomic_DNA"/>
</dbReference>
<comment type="catalytic activity">
    <reaction evidence="6">
        <text>17beta-estradiol + NAD(+) = estrone + NADH + H(+)</text>
        <dbReference type="Rhea" id="RHEA:24612"/>
        <dbReference type="ChEBI" id="CHEBI:15378"/>
        <dbReference type="ChEBI" id="CHEBI:16469"/>
        <dbReference type="ChEBI" id="CHEBI:17263"/>
        <dbReference type="ChEBI" id="CHEBI:57540"/>
        <dbReference type="ChEBI" id="CHEBI:57945"/>
        <dbReference type="EC" id="1.1.1.62"/>
    </reaction>
</comment>
<evidence type="ECO:0000313" key="17">
    <source>
        <dbReference type="EMBL" id="KAH0513832.1"/>
    </source>
</evidence>
<dbReference type="EC" id="1.1.1.270" evidence="3"/>
<dbReference type="FunFam" id="3.40.50.720:FF:000047">
    <property type="entry name" value="NADP-dependent L-serine/L-allo-threonine dehydrogenase"/>
    <property type="match status" value="1"/>
</dbReference>
<dbReference type="GO" id="GO:0000253">
    <property type="term" value="F:3-beta-hydroxysteroid 3-dehydrogenase (NADP+) activity"/>
    <property type="evidence" value="ECO:0007669"/>
    <property type="project" value="UniProtKB-EC"/>
</dbReference>
<evidence type="ECO:0000256" key="11">
    <source>
        <dbReference type="ARBA" id="ARBA00075978"/>
    </source>
</evidence>
<organism evidence="17 18">
    <name type="scientific">Microtus ochrogaster</name>
    <name type="common">Prairie vole</name>
    <dbReference type="NCBI Taxonomy" id="79684"/>
    <lineage>
        <taxon>Eukaryota</taxon>
        <taxon>Metazoa</taxon>
        <taxon>Chordata</taxon>
        <taxon>Craniata</taxon>
        <taxon>Vertebrata</taxon>
        <taxon>Euteleostomi</taxon>
        <taxon>Mammalia</taxon>
        <taxon>Eutheria</taxon>
        <taxon>Euarchontoglires</taxon>
        <taxon>Glires</taxon>
        <taxon>Rodentia</taxon>
        <taxon>Myomorpha</taxon>
        <taxon>Muroidea</taxon>
        <taxon>Cricetidae</taxon>
        <taxon>Arvicolinae</taxon>
        <taxon>Microtus</taxon>
    </lineage>
</organism>
<comment type="similarity">
    <text evidence="1 15">Belongs to the short-chain dehydrogenases/reductases (SDR) family.</text>
</comment>
<comment type="caution">
    <text evidence="17">The sequence shown here is derived from an EMBL/GenBank/DDBJ whole genome shotgun (WGS) entry which is preliminary data.</text>
</comment>
<evidence type="ECO:0000256" key="9">
    <source>
        <dbReference type="ARBA" id="ARBA00054702"/>
    </source>
</evidence>
<reference evidence="17" key="1">
    <citation type="submission" date="2020-03" db="EMBL/GenBank/DDBJ databases">
        <title>Studies in the Genomics of Life Span.</title>
        <authorList>
            <person name="Glass D."/>
        </authorList>
    </citation>
    <scope>NUCLEOTIDE SEQUENCE</scope>
    <source>
        <strain evidence="17">LTLLF</strain>
        <tissue evidence="17">Muscle</tissue>
    </source>
</reference>
<evidence type="ECO:0000256" key="3">
    <source>
        <dbReference type="ARBA" id="ARBA00023621"/>
    </source>
</evidence>
<dbReference type="SUPFAM" id="SSF51735">
    <property type="entry name" value="NAD(P)-binding Rossmann-fold domains"/>
    <property type="match status" value="1"/>
</dbReference>
<comment type="pathway">
    <text evidence="5">Steroid biosynthesis; estrogen biosynthesis.</text>
</comment>
<dbReference type="CDD" id="cd05343">
    <property type="entry name" value="Mgc4172-like_SDR_c"/>
    <property type="match status" value="1"/>
</dbReference>
<dbReference type="Gene3D" id="3.40.50.720">
    <property type="entry name" value="NAD(P)-binding Rossmann-like Domain"/>
    <property type="match status" value="1"/>
</dbReference>